<dbReference type="STRING" id="710685.MycrhN_5548"/>
<feature type="region of interest" description="Disordered" evidence="1">
    <location>
        <begin position="62"/>
        <end position="83"/>
    </location>
</feature>
<protein>
    <submittedName>
        <fullName evidence="2">Uncharacterized protein</fullName>
    </submittedName>
</protein>
<dbReference type="NCBIfam" id="NF038085">
    <property type="entry name" value="MSMEG_6728_fam"/>
    <property type="match status" value="1"/>
</dbReference>
<evidence type="ECO:0000313" key="2">
    <source>
        <dbReference type="EMBL" id="AEV76017.1"/>
    </source>
</evidence>
<keyword evidence="3" id="KW-1185">Reference proteome</keyword>
<reference evidence="2 3" key="1">
    <citation type="submission" date="2011-12" db="EMBL/GenBank/DDBJ databases">
        <title>Complete sequence of Mycobacterium rhodesiae NBB3.</title>
        <authorList>
            <consortium name="US DOE Joint Genome Institute"/>
            <person name="Lucas S."/>
            <person name="Han J."/>
            <person name="Lapidus A."/>
            <person name="Cheng J.-F."/>
            <person name="Goodwin L."/>
            <person name="Pitluck S."/>
            <person name="Peters L."/>
            <person name="Mikhailova N."/>
            <person name="Gu W."/>
            <person name="Detter J.C."/>
            <person name="Han C."/>
            <person name="Tapia R."/>
            <person name="Land M."/>
            <person name="Hauser L."/>
            <person name="Kyrpides N."/>
            <person name="Ivanova N."/>
            <person name="Pagani I."/>
            <person name="Mattes T."/>
            <person name="Holmes A."/>
            <person name="Rutledge P."/>
            <person name="Paulsen I."/>
            <person name="Coleman N."/>
            <person name="Woyke T."/>
        </authorList>
    </citation>
    <scope>NUCLEOTIDE SEQUENCE [LARGE SCALE GENOMIC DNA]</scope>
    <source>
        <strain evidence="2 3">NBB3</strain>
    </source>
</reference>
<evidence type="ECO:0000313" key="3">
    <source>
        <dbReference type="Proteomes" id="UP000005442"/>
    </source>
</evidence>
<dbReference type="KEGG" id="mrh:MycrhN_5548"/>
<dbReference type="eggNOG" id="ENOG502Z9D9">
    <property type="taxonomic scope" value="Bacteria"/>
</dbReference>
<dbReference type="Proteomes" id="UP000005442">
    <property type="component" value="Chromosome"/>
</dbReference>
<dbReference type="AlphaFoldDB" id="G8RJS6"/>
<gene>
    <name evidence="2" type="ordered locus">MycrhN_5548</name>
</gene>
<dbReference type="HOGENOM" id="CLU_2260657_0_0_11"/>
<name>G8RJS6_MYCRN</name>
<dbReference type="PATRIC" id="fig|710685.3.peg.5569"/>
<accession>G8RJS6</accession>
<proteinExistence type="predicted"/>
<organism evidence="2 3">
    <name type="scientific">Mycolicibacterium rhodesiae (strain NBB3)</name>
    <name type="common">Mycobacterium rhodesiae</name>
    <dbReference type="NCBI Taxonomy" id="710685"/>
    <lineage>
        <taxon>Bacteria</taxon>
        <taxon>Bacillati</taxon>
        <taxon>Actinomycetota</taxon>
        <taxon>Actinomycetes</taxon>
        <taxon>Mycobacteriales</taxon>
        <taxon>Mycobacteriaceae</taxon>
        <taxon>Mycolicibacterium</taxon>
    </lineage>
</organism>
<evidence type="ECO:0000256" key="1">
    <source>
        <dbReference type="SAM" id="MobiDB-lite"/>
    </source>
</evidence>
<sequence length="103" mass="11163">MQTLLPHPDFVVWCAAGKADTCAVTLVADLAQTIGMTTPGSQEQLAAAHELPPWLGDEALHRSHQSALSRKDPAHYGPLFPGVPDDLPYVWPAADRDRRVPLS</sequence>
<dbReference type="EMBL" id="CP003169">
    <property type="protein sequence ID" value="AEV76017.1"/>
    <property type="molecule type" value="Genomic_DNA"/>
</dbReference>